<dbReference type="InterPro" id="IPR058248">
    <property type="entry name" value="Lxx211020-like"/>
</dbReference>
<dbReference type="EMBL" id="JARJBC010000003">
    <property type="protein sequence ID" value="MDF3289166.1"/>
    <property type="molecule type" value="Genomic_DNA"/>
</dbReference>
<dbReference type="SUPFAM" id="SSF110087">
    <property type="entry name" value="DR1885-like metal-binding protein"/>
    <property type="match status" value="1"/>
</dbReference>
<dbReference type="PANTHER" id="PTHR36302:SF1">
    <property type="entry name" value="COPPER CHAPERONE PCU(A)C"/>
    <property type="match status" value="1"/>
</dbReference>
<name>A0ABT5ZHI6_9ACTN</name>
<dbReference type="Proteomes" id="UP001216579">
    <property type="component" value="Unassembled WGS sequence"/>
</dbReference>
<dbReference type="Gene3D" id="2.60.40.1890">
    <property type="entry name" value="PCu(A)C copper chaperone"/>
    <property type="match status" value="1"/>
</dbReference>
<gene>
    <name evidence="1" type="ORF">P3G67_07940</name>
</gene>
<dbReference type="Pfam" id="PF04314">
    <property type="entry name" value="PCuAC"/>
    <property type="match status" value="1"/>
</dbReference>
<accession>A0ABT5ZHI6</accession>
<dbReference type="PANTHER" id="PTHR36302">
    <property type="entry name" value="BLR7088 PROTEIN"/>
    <property type="match status" value="1"/>
</dbReference>
<reference evidence="1 2" key="1">
    <citation type="submission" date="2023-03" db="EMBL/GenBank/DDBJ databases">
        <title>Draft genome sequence of Streptomyces sp. RB6PN23 isolated from peat swamp forest in Thailand.</title>
        <authorList>
            <person name="Klaysubun C."/>
            <person name="Duangmal K."/>
        </authorList>
    </citation>
    <scope>NUCLEOTIDE SEQUENCE [LARGE SCALE GENOMIC DNA]</scope>
    <source>
        <strain evidence="1 2">RB6PN23</strain>
    </source>
</reference>
<protein>
    <submittedName>
        <fullName evidence="1">Copper chaperone PCu(A)C</fullName>
    </submittedName>
</protein>
<keyword evidence="2" id="KW-1185">Reference proteome</keyword>
<organism evidence="1 2">
    <name type="scientific">Streptomyces silvisoli</name>
    <dbReference type="NCBI Taxonomy" id="3034235"/>
    <lineage>
        <taxon>Bacteria</taxon>
        <taxon>Bacillati</taxon>
        <taxon>Actinomycetota</taxon>
        <taxon>Actinomycetes</taxon>
        <taxon>Kitasatosporales</taxon>
        <taxon>Streptomycetaceae</taxon>
        <taxon>Streptomyces</taxon>
    </lineage>
</organism>
<dbReference type="InterPro" id="IPR007410">
    <property type="entry name" value="LpqE-like"/>
</dbReference>
<evidence type="ECO:0000313" key="1">
    <source>
        <dbReference type="EMBL" id="MDF3289166.1"/>
    </source>
</evidence>
<dbReference type="InterPro" id="IPR036182">
    <property type="entry name" value="PCuAC_sf"/>
</dbReference>
<comment type="caution">
    <text evidence="1">The sequence shown here is derived from an EMBL/GenBank/DDBJ whole genome shotgun (WGS) entry which is preliminary data.</text>
</comment>
<evidence type="ECO:0000313" key="2">
    <source>
        <dbReference type="Proteomes" id="UP001216579"/>
    </source>
</evidence>
<sequence length="171" mass="17397">MKPLTTALAPLGAAVTTLALLCGWVLTGGAGRARPVQVADGAILIPSDGAGARTAAFFTVRNPGDVPAQLTGASWQFDSPVALLRHQHLGAAGRSLPTGALAVPARGELAMAPMAGDLVVTVPVPLRAGQRVRFALRFRDRPPVRAVAVAVPVGCWPATDGCGNRVVSGDP</sequence>
<dbReference type="RefSeq" id="WP_276092801.1">
    <property type="nucleotide sequence ID" value="NZ_JARJBC010000003.1"/>
</dbReference>
<proteinExistence type="predicted"/>